<comment type="caution">
    <text evidence="6">The sequence shown here is derived from an EMBL/GenBank/DDBJ whole genome shotgun (WGS) entry which is preliminary data.</text>
</comment>
<feature type="transmembrane region" description="Helical" evidence="4">
    <location>
        <begin position="309"/>
        <end position="335"/>
    </location>
</feature>
<reference evidence="6" key="2">
    <citation type="journal article" date="2023" name="Microbiol Resour">
        <title>Decontamination and Annotation of the Draft Genome Sequence of the Oomycete Lagenidium giganteum ARSEF 373.</title>
        <authorList>
            <person name="Morgan W.R."/>
            <person name="Tartar A."/>
        </authorList>
    </citation>
    <scope>NUCLEOTIDE SEQUENCE</scope>
    <source>
        <strain evidence="6">ARSEF 373</strain>
    </source>
</reference>
<dbReference type="GO" id="GO:0007166">
    <property type="term" value="P:cell surface receptor signaling pathway"/>
    <property type="evidence" value="ECO:0007669"/>
    <property type="project" value="InterPro"/>
</dbReference>
<protein>
    <recommendedName>
        <fullName evidence="5">PIPK domain-containing protein</fullName>
    </recommendedName>
</protein>
<feature type="transmembrane region" description="Helical" evidence="4">
    <location>
        <begin position="96"/>
        <end position="118"/>
    </location>
</feature>
<keyword evidence="4" id="KW-0472">Membrane</keyword>
<dbReference type="PANTHER" id="PTHR23086">
    <property type="entry name" value="PHOSPHATIDYLINOSITOL-4-PHOSPHATE 5-KINASE"/>
    <property type="match status" value="1"/>
</dbReference>
<evidence type="ECO:0000256" key="1">
    <source>
        <dbReference type="ARBA" id="ARBA00023170"/>
    </source>
</evidence>
<proteinExistence type="predicted"/>
<dbReference type="EMBL" id="DAKRPA010000026">
    <property type="protein sequence ID" value="DBA02792.1"/>
    <property type="molecule type" value="Genomic_DNA"/>
</dbReference>
<dbReference type="InterPro" id="IPR027483">
    <property type="entry name" value="PInositol-4-P-4/5-kinase_C_sf"/>
</dbReference>
<dbReference type="PROSITE" id="PS51455">
    <property type="entry name" value="PIPK"/>
    <property type="match status" value="1"/>
</dbReference>
<dbReference type="Gene3D" id="1.20.1070.10">
    <property type="entry name" value="Rhodopsin 7-helix transmembrane proteins"/>
    <property type="match status" value="1"/>
</dbReference>
<evidence type="ECO:0000256" key="4">
    <source>
        <dbReference type="SAM" id="Phobius"/>
    </source>
</evidence>
<keyword evidence="7" id="KW-1185">Reference proteome</keyword>
<dbReference type="GO" id="GO:0046854">
    <property type="term" value="P:phosphatidylinositol phosphate biosynthetic process"/>
    <property type="evidence" value="ECO:0007669"/>
    <property type="project" value="TreeGrafter"/>
</dbReference>
<keyword evidence="2" id="KW-0067">ATP-binding</keyword>
<reference evidence="6" key="1">
    <citation type="submission" date="2022-11" db="EMBL/GenBank/DDBJ databases">
        <authorList>
            <person name="Morgan W.R."/>
            <person name="Tartar A."/>
        </authorList>
    </citation>
    <scope>NUCLEOTIDE SEQUENCE</scope>
    <source>
        <strain evidence="6">ARSEF 373</strain>
    </source>
</reference>
<feature type="region of interest" description="Disordered" evidence="3">
    <location>
        <begin position="1006"/>
        <end position="1044"/>
    </location>
</feature>
<dbReference type="PANTHER" id="PTHR23086:SF8">
    <property type="entry name" value="PHOSPHATIDYLINOSITOL 5-PHOSPHATE 4-KINASE, ISOFORM A"/>
    <property type="match status" value="1"/>
</dbReference>
<feature type="region of interest" description="Disordered" evidence="3">
    <location>
        <begin position="1"/>
        <end position="52"/>
    </location>
</feature>
<dbReference type="CDD" id="cd00139">
    <property type="entry name" value="PIPKc"/>
    <property type="match status" value="1"/>
</dbReference>
<feature type="transmembrane region" description="Helical" evidence="4">
    <location>
        <begin position="69"/>
        <end position="90"/>
    </location>
</feature>
<dbReference type="GO" id="GO:0005524">
    <property type="term" value="F:ATP binding"/>
    <property type="evidence" value="ECO:0007669"/>
    <property type="project" value="UniProtKB-UniRule"/>
</dbReference>
<dbReference type="Proteomes" id="UP001146120">
    <property type="component" value="Unassembled WGS sequence"/>
</dbReference>
<dbReference type="SUPFAM" id="SSF56104">
    <property type="entry name" value="SAICAR synthase-like"/>
    <property type="match status" value="1"/>
</dbReference>
<dbReference type="InterPro" id="IPR002498">
    <property type="entry name" value="PInositol-4-P-4/5-kinase_core"/>
</dbReference>
<name>A0AAV2ZB17_9STRA</name>
<dbReference type="Gene3D" id="3.30.800.10">
    <property type="entry name" value="Phosphatidylinositol Phosphate Kinase II Beta"/>
    <property type="match status" value="1"/>
</dbReference>
<accession>A0AAV2ZB17</accession>
<dbReference type="GO" id="GO:0005886">
    <property type="term" value="C:plasma membrane"/>
    <property type="evidence" value="ECO:0007669"/>
    <property type="project" value="TreeGrafter"/>
</dbReference>
<dbReference type="InterPro" id="IPR027484">
    <property type="entry name" value="PInositol-4-P-5-kinase_N"/>
</dbReference>
<dbReference type="GO" id="GO:0016308">
    <property type="term" value="F:1-phosphatidylinositol-4-phosphate 5-kinase activity"/>
    <property type="evidence" value="ECO:0007669"/>
    <property type="project" value="TreeGrafter"/>
</dbReference>
<evidence type="ECO:0000256" key="3">
    <source>
        <dbReference type="SAM" id="MobiDB-lite"/>
    </source>
</evidence>
<evidence type="ECO:0000259" key="5">
    <source>
        <dbReference type="PROSITE" id="PS51455"/>
    </source>
</evidence>
<evidence type="ECO:0000313" key="7">
    <source>
        <dbReference type="Proteomes" id="UP001146120"/>
    </source>
</evidence>
<keyword evidence="2" id="KW-0808">Transferase</keyword>
<evidence type="ECO:0000313" key="6">
    <source>
        <dbReference type="EMBL" id="DBA02792.1"/>
    </source>
</evidence>
<keyword evidence="2" id="KW-0547">Nucleotide-binding</keyword>
<sequence length="1044" mass="117105">MTSPPKTPIGDASRKPDEVLGRASWRGRWRLRSRTKKPLSTATSSSSDDSDDDLKMWWQRERAILLRRLCFWCSATALFGVCFGMAFLVPQELQPLAPAVIGSLLSFVSGLTIVVSYLLQPKNRRHPNELLVYVALCEVGLALLALVHVMIYCSNGTAGASAVSRDRRLLLQQSPPSHFQRDLAARPPAACKPITFESCSIINAMEMFLLLASVGWFGAAIFHLFVSVTNPFANYKSQLKLYHVMVWSGSIVIAVIVPLVVLSKGVEEAYGLSAVEICRTVSLVFPMLASYSSEEEQRQRVRQWQQLNLAYWGTLFAFIVLMVVAAQVILVMGWWRSNSGTVIALKARRRMMRRMTVYVHTLNASWVVILVIFFVYRSSDYALQSLMVSNDGLKANKDATDSSTGSLNVLDAIFHFLLTGKGYFVCVVWLSVNRSCCAVFCKDIHRESDEGGSLSEVETQHMSSTSLNSMEAAALNQHHMLQQQHMTLLGRPTLTGPTNPAAARSDSLSSAEEWASQNDETLQREIIYYTVCGITKAIDKSGNASAHVPAQELMVGAERDSIMATNSILTGVQHMHMTGSPLSMLRDGLDTHGFCHAARPHGAHHQHLDQLHPDQFQIPAQHHHSRQSLPTRFSLYPVTHVPFELFESEIELQSNRSSPVFAGFRRTATALSQPRRIDDPKPKVFVDYAPNEFRSIRTAFGLTDDMYLASFRATAKERVSAGSSGAFMFFSGDNSLIVKSMKEKECRKLVRMVPKYADYIRRNPKSRIIRFFGCHRIRLYGRNFYFVVMANVLHSANHAATISEKYDIKGSWVDRKAKPLQVGETVTCSECNAQYPYSEVQEPVEFPYHLHRPDIILKDMDLKRHLHLAPELGESLYAQLASDADFLKSMGIMDYSLLVGIHKCRRREPWLRAAVEAQRASDHPVNGSLHLAPIGEDNLVTDEVYFVGIIDILQEWDLEKQLERYGKVLIGKSPTGISAVDPELYCERFKRRLVQLLQVLPPSLAVSDDENDHVGNRNHAGNRGNDPVEAEHSEQEPDPDPEQP</sequence>
<feature type="transmembrane region" description="Helical" evidence="4">
    <location>
        <begin position="241"/>
        <end position="263"/>
    </location>
</feature>
<dbReference type="Gene3D" id="3.30.810.10">
    <property type="entry name" value="2-Layer Sandwich"/>
    <property type="match status" value="1"/>
</dbReference>
<feature type="compositionally biased region" description="Basic residues" evidence="3">
    <location>
        <begin position="25"/>
        <end position="37"/>
    </location>
</feature>
<feature type="transmembrane region" description="Helical" evidence="4">
    <location>
        <begin position="355"/>
        <end position="376"/>
    </location>
</feature>
<dbReference type="Pfam" id="PF01504">
    <property type="entry name" value="PIP5K"/>
    <property type="match status" value="1"/>
</dbReference>
<gene>
    <name evidence="6" type="ORF">N0F65_006582</name>
</gene>
<dbReference type="InterPro" id="IPR000539">
    <property type="entry name" value="Frizzled/Smoothened_7TM"/>
</dbReference>
<keyword evidence="4" id="KW-1133">Transmembrane helix</keyword>
<dbReference type="Pfam" id="PF01534">
    <property type="entry name" value="Frizzled"/>
    <property type="match status" value="1"/>
</dbReference>
<feature type="transmembrane region" description="Helical" evidence="4">
    <location>
        <begin position="130"/>
        <end position="151"/>
    </location>
</feature>
<keyword evidence="4" id="KW-0812">Transmembrane</keyword>
<dbReference type="AlphaFoldDB" id="A0AAV2ZB17"/>
<evidence type="ECO:0000256" key="2">
    <source>
        <dbReference type="PROSITE-ProRule" id="PRU00781"/>
    </source>
</evidence>
<organism evidence="6 7">
    <name type="scientific">Lagenidium giganteum</name>
    <dbReference type="NCBI Taxonomy" id="4803"/>
    <lineage>
        <taxon>Eukaryota</taxon>
        <taxon>Sar</taxon>
        <taxon>Stramenopiles</taxon>
        <taxon>Oomycota</taxon>
        <taxon>Peronosporomycetes</taxon>
        <taxon>Pythiales</taxon>
        <taxon>Pythiaceae</taxon>
    </lineage>
</organism>
<feature type="domain" description="PIPK" evidence="5">
    <location>
        <begin position="621"/>
        <end position="997"/>
    </location>
</feature>
<keyword evidence="1" id="KW-0675">Receptor</keyword>
<feature type="transmembrane region" description="Helical" evidence="4">
    <location>
        <begin position="207"/>
        <end position="229"/>
    </location>
</feature>
<keyword evidence="2" id="KW-0418">Kinase</keyword>
<dbReference type="SMART" id="SM00330">
    <property type="entry name" value="PIPKc"/>
    <property type="match status" value="1"/>
</dbReference>
<dbReference type="InterPro" id="IPR023610">
    <property type="entry name" value="PInositol-4/5-P-5/4-kinase"/>
</dbReference>